<proteinExistence type="predicted"/>
<reference evidence="3" key="1">
    <citation type="journal article" date="2019" name="Int. J. Syst. Evol. Microbiol.">
        <title>The Global Catalogue of Microorganisms (GCM) 10K type strain sequencing project: providing services to taxonomists for standard genome sequencing and annotation.</title>
        <authorList>
            <consortium name="The Broad Institute Genomics Platform"/>
            <consortium name="The Broad Institute Genome Sequencing Center for Infectious Disease"/>
            <person name="Wu L."/>
            <person name="Ma J."/>
        </authorList>
    </citation>
    <scope>NUCLEOTIDE SEQUENCE [LARGE SCALE GENOMIC DNA]</scope>
    <source>
        <strain evidence="3">CGMCC 4.1434</strain>
    </source>
</reference>
<dbReference type="RefSeq" id="WP_381431892.1">
    <property type="nucleotide sequence ID" value="NZ_JBHSNO010000005.1"/>
</dbReference>
<dbReference type="EMBL" id="JBHSNO010000005">
    <property type="protein sequence ID" value="MFC5588529.1"/>
    <property type="molecule type" value="Genomic_DNA"/>
</dbReference>
<comment type="caution">
    <text evidence="2">The sequence shown here is derived from an EMBL/GenBank/DDBJ whole genome shotgun (WGS) entry which is preliminary data.</text>
</comment>
<keyword evidence="1" id="KW-0812">Transmembrane</keyword>
<feature type="transmembrane region" description="Helical" evidence="1">
    <location>
        <begin position="6"/>
        <end position="26"/>
    </location>
</feature>
<feature type="transmembrane region" description="Helical" evidence="1">
    <location>
        <begin position="103"/>
        <end position="125"/>
    </location>
</feature>
<dbReference type="Proteomes" id="UP001596109">
    <property type="component" value="Unassembled WGS sequence"/>
</dbReference>
<feature type="transmembrane region" description="Helical" evidence="1">
    <location>
        <begin position="38"/>
        <end position="61"/>
    </location>
</feature>
<keyword evidence="1" id="KW-0472">Membrane</keyword>
<sequence length="129" mass="14486">MAGLISAIWGILILFPFIVTIVFLIVARKMGKAPAGVIGLAADVTTPFLFIAVYIICMTTFGKGAGIYIAGLAIVIAIIHVVIERLKVKEFRIIRLLRRTWRFYFLLLFIAYFLLIMTGTVLKIIEYMT</sequence>
<gene>
    <name evidence="2" type="ORF">ACFPRA_06505</name>
</gene>
<feature type="transmembrane region" description="Helical" evidence="1">
    <location>
        <begin position="67"/>
        <end position="83"/>
    </location>
</feature>
<evidence type="ECO:0000313" key="3">
    <source>
        <dbReference type="Proteomes" id="UP001596109"/>
    </source>
</evidence>
<protein>
    <submittedName>
        <fullName evidence="2">DUF3397 family protein</fullName>
    </submittedName>
</protein>
<keyword evidence="1" id="KW-1133">Transmembrane helix</keyword>
<accession>A0ABW0TGK0</accession>
<organism evidence="2 3">
    <name type="scientific">Sporosarcina soli</name>
    <dbReference type="NCBI Taxonomy" id="334736"/>
    <lineage>
        <taxon>Bacteria</taxon>
        <taxon>Bacillati</taxon>
        <taxon>Bacillota</taxon>
        <taxon>Bacilli</taxon>
        <taxon>Bacillales</taxon>
        <taxon>Caryophanaceae</taxon>
        <taxon>Sporosarcina</taxon>
    </lineage>
</organism>
<keyword evidence="3" id="KW-1185">Reference proteome</keyword>
<dbReference type="InterPro" id="IPR024515">
    <property type="entry name" value="DUF3397"/>
</dbReference>
<name>A0ABW0TGK0_9BACL</name>
<evidence type="ECO:0000313" key="2">
    <source>
        <dbReference type="EMBL" id="MFC5588529.1"/>
    </source>
</evidence>
<dbReference type="Pfam" id="PF11877">
    <property type="entry name" value="DUF3397"/>
    <property type="match status" value="1"/>
</dbReference>
<evidence type="ECO:0000256" key="1">
    <source>
        <dbReference type="SAM" id="Phobius"/>
    </source>
</evidence>